<dbReference type="RefSeq" id="XP_017786782.1">
    <property type="nucleotide sequence ID" value="XM_017931293.1"/>
</dbReference>
<gene>
    <name evidence="2" type="primary">LOC108569661</name>
</gene>
<reference evidence="2" key="1">
    <citation type="submission" date="2025-08" db="UniProtKB">
        <authorList>
            <consortium name="RefSeq"/>
        </authorList>
    </citation>
    <scope>IDENTIFICATION</scope>
    <source>
        <tissue evidence="2">Whole Larva</tissue>
    </source>
</reference>
<organism evidence="1 2">
    <name type="scientific">Nicrophorus vespilloides</name>
    <name type="common">Boreal carrion beetle</name>
    <dbReference type="NCBI Taxonomy" id="110193"/>
    <lineage>
        <taxon>Eukaryota</taxon>
        <taxon>Metazoa</taxon>
        <taxon>Ecdysozoa</taxon>
        <taxon>Arthropoda</taxon>
        <taxon>Hexapoda</taxon>
        <taxon>Insecta</taxon>
        <taxon>Pterygota</taxon>
        <taxon>Neoptera</taxon>
        <taxon>Endopterygota</taxon>
        <taxon>Coleoptera</taxon>
        <taxon>Polyphaga</taxon>
        <taxon>Staphyliniformia</taxon>
        <taxon>Silphidae</taxon>
        <taxon>Nicrophorinae</taxon>
        <taxon>Nicrophorus</taxon>
    </lineage>
</organism>
<keyword evidence="1" id="KW-1185">Reference proteome</keyword>
<sequence length="202" mass="23805">MEDFKSEFDEALNKVVKISSMKIHDYSEYKEVLCRVAKARNNDFSDSKGRRLVKMYKVAIIDGESRLIPANNASTRIVCYVYMEEIYSILQESHIRLNHGDCQSMFNELKYKYVNITIDIIQLYLSFCKACLPKKNTAMKSFDEIMYQEMNSRCRLDIIDVKPHYDGDYKYIFSYEDYKTKYCFLRPLKSVCPNEVATIVVD</sequence>
<dbReference type="Proteomes" id="UP000695000">
    <property type="component" value="Unplaced"/>
</dbReference>
<dbReference type="GeneID" id="108569661"/>
<protein>
    <submittedName>
        <fullName evidence="2">KRAB-A domain-containing protein 2-like</fullName>
    </submittedName>
</protein>
<proteinExistence type="predicted"/>
<evidence type="ECO:0000313" key="1">
    <source>
        <dbReference type="Proteomes" id="UP000695000"/>
    </source>
</evidence>
<accession>A0ABM1NIY2</accession>
<name>A0ABM1NIY2_NICVS</name>
<evidence type="ECO:0000313" key="2">
    <source>
        <dbReference type="RefSeq" id="XP_017786782.1"/>
    </source>
</evidence>
<feature type="non-terminal residue" evidence="2">
    <location>
        <position position="202"/>
    </location>
</feature>